<dbReference type="RefSeq" id="XP_001838357.2">
    <property type="nucleotide sequence ID" value="XM_001838305.2"/>
</dbReference>
<reference evidence="2 3" key="1">
    <citation type="journal article" date="2010" name="Proc. Natl. Acad. Sci. U.S.A.">
        <title>Insights into evolution of multicellular fungi from the assembled chromosomes of the mushroom Coprinopsis cinerea (Coprinus cinereus).</title>
        <authorList>
            <person name="Stajich J.E."/>
            <person name="Wilke S.K."/>
            <person name="Ahren D."/>
            <person name="Au C.H."/>
            <person name="Birren B.W."/>
            <person name="Borodovsky M."/>
            <person name="Burns C."/>
            <person name="Canback B."/>
            <person name="Casselton L.A."/>
            <person name="Cheng C.K."/>
            <person name="Deng J."/>
            <person name="Dietrich F.S."/>
            <person name="Fargo D.C."/>
            <person name="Farman M.L."/>
            <person name="Gathman A.C."/>
            <person name="Goldberg J."/>
            <person name="Guigo R."/>
            <person name="Hoegger P.J."/>
            <person name="Hooker J.B."/>
            <person name="Huggins A."/>
            <person name="James T.Y."/>
            <person name="Kamada T."/>
            <person name="Kilaru S."/>
            <person name="Kodira C."/>
            <person name="Kues U."/>
            <person name="Kupfer D."/>
            <person name="Kwan H.S."/>
            <person name="Lomsadze A."/>
            <person name="Li W."/>
            <person name="Lilly W.W."/>
            <person name="Ma L.J."/>
            <person name="Mackey A.J."/>
            <person name="Manning G."/>
            <person name="Martin F."/>
            <person name="Muraguchi H."/>
            <person name="Natvig D.O."/>
            <person name="Palmerini H."/>
            <person name="Ramesh M.A."/>
            <person name="Rehmeyer C.J."/>
            <person name="Roe B.A."/>
            <person name="Shenoy N."/>
            <person name="Stanke M."/>
            <person name="Ter-Hovhannisyan V."/>
            <person name="Tunlid A."/>
            <person name="Velagapudi R."/>
            <person name="Vision T.J."/>
            <person name="Zeng Q."/>
            <person name="Zolan M.E."/>
            <person name="Pukkila P.J."/>
        </authorList>
    </citation>
    <scope>NUCLEOTIDE SEQUENCE [LARGE SCALE GENOMIC DNA]</scope>
    <source>
        <strain evidence="3">Okayama-7 / 130 / ATCC MYA-4618 / FGSC 9003</strain>
    </source>
</reference>
<dbReference type="GeneID" id="6014942"/>
<name>A8P2M0_COPC7</name>
<protein>
    <submittedName>
        <fullName evidence="2">Uncharacterized protein</fullName>
    </submittedName>
</protein>
<dbReference type="eggNOG" id="ENOG502SWKJ">
    <property type="taxonomic scope" value="Eukaryota"/>
</dbReference>
<evidence type="ECO:0000313" key="3">
    <source>
        <dbReference type="Proteomes" id="UP000001861"/>
    </source>
</evidence>
<dbReference type="EMBL" id="AACS02000013">
    <property type="protein sequence ID" value="EAU83545.2"/>
    <property type="molecule type" value="Genomic_DNA"/>
</dbReference>
<dbReference type="OrthoDB" id="3266451at2759"/>
<keyword evidence="3" id="KW-1185">Reference proteome</keyword>
<evidence type="ECO:0000313" key="2">
    <source>
        <dbReference type="EMBL" id="EAU83545.2"/>
    </source>
</evidence>
<proteinExistence type="predicted"/>
<keyword evidence="1" id="KW-0175">Coiled coil</keyword>
<accession>A8P2M0</accession>
<dbReference type="OMA" id="ERYQDSH"/>
<sequence>MQFDYRILAASNLPPTESQIDEIKALLREESTKEESLELEIRRIQEELHRLRLATVAQKRRVSDYKAILSPIRSLPAEIIAHILLLCAEDRGGHHLPFPARYLVLGQICSRWRAIALATPDIWATIQIHVQSRSSVKKSIQVAHVFAERSQPRLLTLDVSCNHSHHQVSNFLPTLLNERVSSRIHSLRLRVPERFITGPGESPIRHPFPKLAHLDFCGLSRQFFHPTAYLVDPPIMMMENPFIAGSSLTTLKVEYPSPLHTPSCYFGLSLPDTSQSWSNITSIILGEGVLFETHQFFWILEKSAAKLERFVASEALFDASISTSLAAPIVLPHLHTFAVHLSEEDVSFINHLTMPALKSLSIAFQRDLPASPSDVLDRLRERSQFSLSTFKLINGCLWSIDKADVLEGLFGHFFPEVEVLELDSRALETSLIFQSLRLRSHEAPFRDAGEENLPKLRKLSIRLDREYDAGIISDFLLSRTICPCRDHHRQGGCPFAIFEEIQLLTTNTRYLERQLQRFTENEEYIASARAPIRIKCIEG</sequence>
<dbReference type="HOGENOM" id="CLU_018544_12_0_1"/>
<dbReference type="AlphaFoldDB" id="A8P2M0"/>
<organism evidence="2 3">
    <name type="scientific">Coprinopsis cinerea (strain Okayama-7 / 130 / ATCC MYA-4618 / FGSC 9003)</name>
    <name type="common">Inky cap fungus</name>
    <name type="synonym">Hormographiella aspergillata</name>
    <dbReference type="NCBI Taxonomy" id="240176"/>
    <lineage>
        <taxon>Eukaryota</taxon>
        <taxon>Fungi</taxon>
        <taxon>Dikarya</taxon>
        <taxon>Basidiomycota</taxon>
        <taxon>Agaricomycotina</taxon>
        <taxon>Agaricomycetes</taxon>
        <taxon>Agaricomycetidae</taxon>
        <taxon>Agaricales</taxon>
        <taxon>Agaricineae</taxon>
        <taxon>Psathyrellaceae</taxon>
        <taxon>Coprinopsis</taxon>
    </lineage>
</organism>
<comment type="caution">
    <text evidence="2">The sequence shown here is derived from an EMBL/GenBank/DDBJ whole genome shotgun (WGS) entry which is preliminary data.</text>
</comment>
<dbReference type="KEGG" id="cci:CC1G_04801"/>
<feature type="coiled-coil region" evidence="1">
    <location>
        <begin position="20"/>
        <end position="54"/>
    </location>
</feature>
<dbReference type="Proteomes" id="UP000001861">
    <property type="component" value="Unassembled WGS sequence"/>
</dbReference>
<gene>
    <name evidence="2" type="ORF">CC1G_04801</name>
</gene>
<dbReference type="InParanoid" id="A8P2M0"/>
<dbReference type="VEuPathDB" id="FungiDB:CC1G_04801"/>
<evidence type="ECO:0000256" key="1">
    <source>
        <dbReference type="SAM" id="Coils"/>
    </source>
</evidence>